<dbReference type="Proteomes" id="UP000694580">
    <property type="component" value="Chromosome 6"/>
</dbReference>
<feature type="region of interest" description="G1" evidence="16">
    <location>
        <begin position="117"/>
        <end position="124"/>
    </location>
</feature>
<organism evidence="19 20">
    <name type="scientific">Denticeps clupeoides</name>
    <name type="common">denticle herring</name>
    <dbReference type="NCBI Taxonomy" id="299321"/>
    <lineage>
        <taxon>Eukaryota</taxon>
        <taxon>Metazoa</taxon>
        <taxon>Chordata</taxon>
        <taxon>Craniata</taxon>
        <taxon>Vertebrata</taxon>
        <taxon>Euteleostomi</taxon>
        <taxon>Actinopterygii</taxon>
        <taxon>Neopterygii</taxon>
        <taxon>Teleostei</taxon>
        <taxon>Clupei</taxon>
        <taxon>Clupeiformes</taxon>
        <taxon>Denticipitoidei</taxon>
        <taxon>Denticipitidae</taxon>
        <taxon>Denticeps</taxon>
    </lineage>
</organism>
<evidence type="ECO:0000259" key="18">
    <source>
        <dbReference type="PROSITE" id="PS51713"/>
    </source>
</evidence>
<dbReference type="GeneTree" id="ENSGT00390000013800"/>
<dbReference type="FunFam" id="3.40.50.300:FF:002220">
    <property type="entry name" value="GTPase Era, mitochondrial"/>
    <property type="match status" value="1"/>
</dbReference>
<dbReference type="InterPro" id="IPR027417">
    <property type="entry name" value="P-loop_NTPase"/>
</dbReference>
<accession>A0AAY4ER57</accession>
<comment type="similarity">
    <text evidence="3 16">Belongs to the TRAFAC class TrmE-Era-EngA-EngB-Septin-like GTPase superfamily. Era GTPase family.</text>
</comment>
<keyword evidence="7 16" id="KW-0547">Nucleotide-binding</keyword>
<evidence type="ECO:0000256" key="1">
    <source>
        <dbReference type="ARBA" id="ARBA00004305"/>
    </source>
</evidence>
<keyword evidence="6" id="KW-0699">rRNA-binding</keyword>
<dbReference type="PROSITE" id="PS51713">
    <property type="entry name" value="G_ERA"/>
    <property type="match status" value="1"/>
</dbReference>
<dbReference type="Pfam" id="PF07650">
    <property type="entry name" value="KH_2"/>
    <property type="match status" value="1"/>
</dbReference>
<dbReference type="AlphaFoldDB" id="A0AAY4ER57"/>
<evidence type="ECO:0000256" key="11">
    <source>
        <dbReference type="ARBA" id="ARBA00023128"/>
    </source>
</evidence>
<dbReference type="HAMAP" id="MF_00367">
    <property type="entry name" value="GTPase_Era"/>
    <property type="match status" value="1"/>
</dbReference>
<name>A0AAY4ER57_9TELE</name>
<feature type="domain" description="Era-type G" evidence="18">
    <location>
        <begin position="109"/>
        <end position="338"/>
    </location>
</feature>
<dbReference type="Pfam" id="PF01926">
    <property type="entry name" value="MMR_HSR1"/>
    <property type="match status" value="1"/>
</dbReference>
<sequence length="445" mass="49048">GSVRPEAAAGVRSVRLKTRPFLQLCNTGAQPSHSYNPASGCDVNMHRPRGPAVHLAPVCFISSEAILDRLLRGKDTETSDGPRPASVPPDRAQQLSLLLKHPDQPEKPKVLKVAVIGAPNAGKSTLSNQLLGRKVFAVSKKVHTTRARALGVWTAGDTQIILLDTPGFTTPAKVKRHHLEKSLLVDPSDSVQEADLVVVLVDVSEKWSRGQLDFEVLKCLARHPHIPAVLVLNKVDLLKNKSLLLDVTAELTDGVVNGKKLRVRSVVKPGEERKGPTPAAPPPRTEAQGPLELSREDVRELRTRRGWPRFKDVFMLSSLDEEDVETLKSYLLVGAKPGPWLYHSDVLTDQSPEDICVNTIRGKLLENLPEEVPYTMTQCIEVWRESESSLLDVAVKLYVKKDSHMRMVIGQGGQLIAKIAHEAAEDLSRIFNKEVKLKISAKLKN</sequence>
<dbReference type="InterPro" id="IPR030388">
    <property type="entry name" value="G_ERA_dom"/>
</dbReference>
<evidence type="ECO:0000256" key="6">
    <source>
        <dbReference type="ARBA" id="ARBA00022730"/>
    </source>
</evidence>
<evidence type="ECO:0000256" key="4">
    <source>
        <dbReference type="ARBA" id="ARBA00019149"/>
    </source>
</evidence>
<evidence type="ECO:0000256" key="5">
    <source>
        <dbReference type="ARBA" id="ARBA00022517"/>
    </source>
</evidence>
<dbReference type="NCBIfam" id="TIGR00231">
    <property type="entry name" value="small_GTP"/>
    <property type="match status" value="1"/>
</dbReference>
<dbReference type="InterPro" id="IPR005662">
    <property type="entry name" value="GTPase_Era-like"/>
</dbReference>
<reference evidence="19 20" key="1">
    <citation type="submission" date="2020-06" db="EMBL/GenBank/DDBJ databases">
        <authorList>
            <consortium name="Wellcome Sanger Institute Data Sharing"/>
        </authorList>
    </citation>
    <scope>NUCLEOTIDE SEQUENCE [LARGE SCALE GENOMIC DNA]</scope>
</reference>
<dbReference type="Gene3D" id="3.40.50.300">
    <property type="entry name" value="P-loop containing nucleotide triphosphate hydrolases"/>
    <property type="match status" value="1"/>
</dbReference>
<keyword evidence="11" id="KW-0496">Mitochondrion</keyword>
<keyword evidence="10" id="KW-0809">Transit peptide</keyword>
<dbReference type="GO" id="GO:0019843">
    <property type="term" value="F:rRNA binding"/>
    <property type="evidence" value="ECO:0007669"/>
    <property type="project" value="UniProtKB-KW"/>
</dbReference>
<dbReference type="SUPFAM" id="SSF54814">
    <property type="entry name" value="Prokaryotic type KH domain (KH-domain type II)"/>
    <property type="match status" value="1"/>
</dbReference>
<evidence type="ECO:0000256" key="17">
    <source>
        <dbReference type="SAM" id="MobiDB-lite"/>
    </source>
</evidence>
<evidence type="ECO:0000256" key="13">
    <source>
        <dbReference type="ARBA" id="ARBA00023136"/>
    </source>
</evidence>
<dbReference type="Ensembl" id="ENSDCDT00010070423.1">
    <property type="protein sequence ID" value="ENSDCDP00010059696.1"/>
    <property type="gene ID" value="ENSDCDG00010033320.1"/>
</dbReference>
<feature type="region of interest" description="G4" evidence="16">
    <location>
        <begin position="233"/>
        <end position="236"/>
    </location>
</feature>
<evidence type="ECO:0000256" key="10">
    <source>
        <dbReference type="ARBA" id="ARBA00022946"/>
    </source>
</evidence>
<dbReference type="SUPFAM" id="SSF52540">
    <property type="entry name" value="P-loop containing nucleoside triphosphate hydrolases"/>
    <property type="match status" value="1"/>
</dbReference>
<evidence type="ECO:0000256" key="14">
    <source>
        <dbReference type="ARBA" id="ARBA00025227"/>
    </source>
</evidence>
<dbReference type="FunFam" id="3.30.300.20:FF:000016">
    <property type="entry name" value="GTPase Era, mitochondrial isoform 1"/>
    <property type="match status" value="1"/>
</dbReference>
<dbReference type="CDD" id="cd22534">
    <property type="entry name" value="KH-II_Era"/>
    <property type="match status" value="1"/>
</dbReference>
<protein>
    <recommendedName>
        <fullName evidence="4">GTPase Era, mitochondrial</fullName>
    </recommendedName>
    <alternativeName>
        <fullName evidence="15">ERA-like protein 1</fullName>
    </alternativeName>
</protein>
<evidence type="ECO:0000313" key="19">
    <source>
        <dbReference type="Ensembl" id="ENSDCDP00010059696.1"/>
    </source>
</evidence>
<proteinExistence type="inferred from homology"/>
<dbReference type="PANTHER" id="PTHR42698:SF1">
    <property type="entry name" value="GTPASE ERA, MITOCHONDRIAL"/>
    <property type="match status" value="1"/>
</dbReference>
<dbReference type="GO" id="GO:0043024">
    <property type="term" value="F:ribosomal small subunit binding"/>
    <property type="evidence" value="ECO:0007669"/>
    <property type="project" value="TreeGrafter"/>
</dbReference>
<evidence type="ECO:0000256" key="3">
    <source>
        <dbReference type="ARBA" id="ARBA00007921"/>
    </source>
</evidence>
<feature type="region of interest" description="Disordered" evidence="17">
    <location>
        <begin position="266"/>
        <end position="291"/>
    </location>
</feature>
<dbReference type="InterPro" id="IPR005225">
    <property type="entry name" value="Small_GTP-bd"/>
</dbReference>
<gene>
    <name evidence="19" type="primary">ERAL1</name>
</gene>
<keyword evidence="20" id="KW-1185">Reference proteome</keyword>
<reference evidence="19" key="2">
    <citation type="submission" date="2025-08" db="UniProtKB">
        <authorList>
            <consortium name="Ensembl"/>
        </authorList>
    </citation>
    <scope>IDENTIFICATION</scope>
</reference>
<dbReference type="PANTHER" id="PTHR42698">
    <property type="entry name" value="GTPASE ERA"/>
    <property type="match status" value="1"/>
</dbReference>
<dbReference type="GO" id="GO:0000028">
    <property type="term" value="P:ribosomal small subunit assembly"/>
    <property type="evidence" value="ECO:0007669"/>
    <property type="project" value="TreeGrafter"/>
</dbReference>
<evidence type="ECO:0000313" key="20">
    <source>
        <dbReference type="Proteomes" id="UP000694580"/>
    </source>
</evidence>
<dbReference type="GO" id="GO:0005525">
    <property type="term" value="F:GTP binding"/>
    <property type="evidence" value="ECO:0007669"/>
    <property type="project" value="UniProtKB-UniRule"/>
</dbReference>
<dbReference type="InterPro" id="IPR006073">
    <property type="entry name" value="GTP-bd"/>
</dbReference>
<evidence type="ECO:0000256" key="2">
    <source>
        <dbReference type="ARBA" id="ARBA00004637"/>
    </source>
</evidence>
<feature type="region of interest" description="G5" evidence="16">
    <location>
        <begin position="316"/>
        <end position="318"/>
    </location>
</feature>
<keyword evidence="13" id="KW-0472">Membrane</keyword>
<keyword evidence="9" id="KW-0694">RNA-binding</keyword>
<comment type="subcellular location">
    <subcellularLocation>
        <location evidence="2">Mitochondrion inner membrane</location>
        <topology evidence="2">Peripheral membrane protein</topology>
    </subcellularLocation>
    <subcellularLocation>
        <location evidence="1">Mitochondrion matrix</location>
    </subcellularLocation>
</comment>
<evidence type="ECO:0000256" key="8">
    <source>
        <dbReference type="ARBA" id="ARBA00022792"/>
    </source>
</evidence>
<feature type="region of interest" description="G3" evidence="16">
    <location>
        <begin position="164"/>
        <end position="167"/>
    </location>
</feature>
<evidence type="ECO:0000256" key="12">
    <source>
        <dbReference type="ARBA" id="ARBA00023134"/>
    </source>
</evidence>
<dbReference type="InterPro" id="IPR004044">
    <property type="entry name" value="KH_dom_type_2"/>
</dbReference>
<reference evidence="19" key="3">
    <citation type="submission" date="2025-09" db="UniProtKB">
        <authorList>
            <consortium name="Ensembl"/>
        </authorList>
    </citation>
    <scope>IDENTIFICATION</scope>
</reference>
<dbReference type="Gene3D" id="3.30.300.20">
    <property type="match status" value="1"/>
</dbReference>
<dbReference type="GO" id="GO:0005759">
    <property type="term" value="C:mitochondrial matrix"/>
    <property type="evidence" value="ECO:0007669"/>
    <property type="project" value="UniProtKB-SubCell"/>
</dbReference>
<keyword evidence="5" id="KW-0690">Ribosome biogenesis</keyword>
<evidence type="ECO:0000256" key="9">
    <source>
        <dbReference type="ARBA" id="ARBA00022884"/>
    </source>
</evidence>
<dbReference type="InterPro" id="IPR009019">
    <property type="entry name" value="KH_sf_prok-type"/>
</dbReference>
<evidence type="ECO:0000256" key="15">
    <source>
        <dbReference type="ARBA" id="ARBA00030975"/>
    </source>
</evidence>
<dbReference type="InterPro" id="IPR015946">
    <property type="entry name" value="KH_dom-like_a/b"/>
</dbReference>
<dbReference type="CDD" id="cd04163">
    <property type="entry name" value="Era"/>
    <property type="match status" value="1"/>
</dbReference>
<keyword evidence="12 16" id="KW-0342">GTP-binding</keyword>
<feature type="region of interest" description="G2" evidence="16">
    <location>
        <begin position="143"/>
        <end position="147"/>
    </location>
</feature>
<dbReference type="GO" id="GO:0005743">
    <property type="term" value="C:mitochondrial inner membrane"/>
    <property type="evidence" value="ECO:0007669"/>
    <property type="project" value="UniProtKB-SubCell"/>
</dbReference>
<evidence type="ECO:0000256" key="16">
    <source>
        <dbReference type="PROSITE-ProRule" id="PRU01050"/>
    </source>
</evidence>
<comment type="function">
    <text evidence="14">Probable GTPase that plays a role in the mitochondrial ribosomal small subunit assembly. Specifically binds the 12S mitochondrial rRNA (12S mt-rRNA) to a 33 nucleotide section delineating the 3' terminal stem-loop region. May act as a chaperone that protects the 12S mt-rRNA on the 28S mitoribosomal subunit during ribosomal small subunit assembly.</text>
</comment>
<keyword evidence="8" id="KW-0999">Mitochondrion inner membrane</keyword>
<evidence type="ECO:0000256" key="7">
    <source>
        <dbReference type="ARBA" id="ARBA00022741"/>
    </source>
</evidence>